<keyword evidence="3" id="KW-1003">Cell membrane</keyword>
<dbReference type="InterPro" id="IPR010920">
    <property type="entry name" value="LSM_dom_sf"/>
</dbReference>
<evidence type="ECO:0000259" key="10">
    <source>
        <dbReference type="Pfam" id="PF21088"/>
    </source>
</evidence>
<evidence type="ECO:0000256" key="7">
    <source>
        <dbReference type="SAM" id="Phobius"/>
    </source>
</evidence>
<name>A0ABW2J258_9BURK</name>
<dbReference type="InterPro" id="IPR045042">
    <property type="entry name" value="YnaI-like"/>
</dbReference>
<dbReference type="Proteomes" id="UP001596379">
    <property type="component" value="Unassembled WGS sequence"/>
</dbReference>
<dbReference type="SUPFAM" id="SSF82861">
    <property type="entry name" value="Mechanosensitive channel protein MscS (YggB), transmembrane region"/>
    <property type="match status" value="1"/>
</dbReference>
<evidence type="ECO:0000256" key="3">
    <source>
        <dbReference type="ARBA" id="ARBA00022475"/>
    </source>
</evidence>
<dbReference type="PANTHER" id="PTHR43634">
    <property type="entry name" value="OW CONDUCTANCE MECHANOSENSITIVE CHANNEL"/>
    <property type="match status" value="1"/>
</dbReference>
<evidence type="ECO:0000256" key="6">
    <source>
        <dbReference type="ARBA" id="ARBA00023136"/>
    </source>
</evidence>
<feature type="domain" description="Mechanosensitive ion channel MscS C-terminal" evidence="9">
    <location>
        <begin position="264"/>
        <end position="348"/>
    </location>
</feature>
<evidence type="ECO:0000256" key="1">
    <source>
        <dbReference type="ARBA" id="ARBA00004651"/>
    </source>
</evidence>
<dbReference type="SUPFAM" id="SSF50182">
    <property type="entry name" value="Sm-like ribonucleoproteins"/>
    <property type="match status" value="1"/>
</dbReference>
<evidence type="ECO:0000259" key="9">
    <source>
        <dbReference type="Pfam" id="PF21082"/>
    </source>
</evidence>
<dbReference type="InterPro" id="IPR011066">
    <property type="entry name" value="MscS_channel_C_sf"/>
</dbReference>
<sequence>MSFVIELLNTFKVQSEDMRLFIQVFSIVFCTLLLNFVSAGILRRLHKKSKLTTTPWDEALIDAIRKPATVLIWVVGIAFAAKVLHQNTESVILESVPTVRDIAIILCVGWFLQRFIARVEANLLKRSPENGKHVDQTTINAIGKLLRISVMITIGLIILQQLGFSISGVLAFGGIGGVAIGFAAKELLSNFFGALMIYMDRPFAVGDWIRSPDRNIEGTVVDIGWRITTITTFDKRPLYVPNATFTSIAVENPSRMSHRRINEVIGVRYDDGSRLPAIVADVKAMLLAHEEIDQDETLMVNFDKFAASSLDFFIYTFTRTTNWVRYHEVKQDVLFQIMQIIEQHGAEIAFPTSTIHVPGSLRLASENGPDPVEMPTSA</sequence>
<keyword evidence="4 7" id="KW-0812">Transmembrane</keyword>
<feature type="transmembrane region" description="Helical" evidence="7">
    <location>
        <begin position="20"/>
        <end position="42"/>
    </location>
</feature>
<dbReference type="EMBL" id="JBHTCC010000001">
    <property type="protein sequence ID" value="MFC7297565.1"/>
    <property type="molecule type" value="Genomic_DNA"/>
</dbReference>
<dbReference type="RefSeq" id="WP_382232708.1">
    <property type="nucleotide sequence ID" value="NZ_JBHTCC010000001.1"/>
</dbReference>
<dbReference type="PANTHER" id="PTHR43634:SF2">
    <property type="entry name" value="LOW CONDUCTANCE MECHANOSENSITIVE CHANNEL YNAI"/>
    <property type="match status" value="1"/>
</dbReference>
<dbReference type="InterPro" id="IPR011014">
    <property type="entry name" value="MscS_channel_TM-2"/>
</dbReference>
<evidence type="ECO:0000313" key="11">
    <source>
        <dbReference type="EMBL" id="MFC7297565.1"/>
    </source>
</evidence>
<dbReference type="InterPro" id="IPR023408">
    <property type="entry name" value="MscS_beta-dom_sf"/>
</dbReference>
<accession>A0ABW2J258</accession>
<evidence type="ECO:0000256" key="2">
    <source>
        <dbReference type="ARBA" id="ARBA00008017"/>
    </source>
</evidence>
<dbReference type="InterPro" id="IPR006685">
    <property type="entry name" value="MscS_channel_2nd"/>
</dbReference>
<gene>
    <name evidence="11" type="ORF">ACFQO0_03835</name>
</gene>
<dbReference type="Gene3D" id="1.10.287.1260">
    <property type="match status" value="1"/>
</dbReference>
<keyword evidence="12" id="KW-1185">Reference proteome</keyword>
<feature type="domain" description="Mechanosensitive ion channel MscS" evidence="8">
    <location>
        <begin position="187"/>
        <end position="255"/>
    </location>
</feature>
<dbReference type="PROSITE" id="PS01246">
    <property type="entry name" value="UPF0003"/>
    <property type="match status" value="1"/>
</dbReference>
<feature type="domain" description="Mechanosensitive ion channel transmembrane helices 2/3" evidence="10">
    <location>
        <begin position="144"/>
        <end position="185"/>
    </location>
</feature>
<dbReference type="Gene3D" id="3.30.70.100">
    <property type="match status" value="1"/>
</dbReference>
<comment type="subcellular location">
    <subcellularLocation>
        <location evidence="1">Cell membrane</location>
        <topology evidence="1">Multi-pass membrane protein</topology>
    </subcellularLocation>
</comment>
<evidence type="ECO:0000259" key="8">
    <source>
        <dbReference type="Pfam" id="PF00924"/>
    </source>
</evidence>
<dbReference type="InterPro" id="IPR049142">
    <property type="entry name" value="MS_channel_1st"/>
</dbReference>
<comment type="similarity">
    <text evidence="2">Belongs to the MscS (TC 1.A.23) family.</text>
</comment>
<dbReference type="InterPro" id="IPR006686">
    <property type="entry name" value="MscS_channel_CS"/>
</dbReference>
<comment type="caution">
    <text evidence="11">The sequence shown here is derived from an EMBL/GenBank/DDBJ whole genome shotgun (WGS) entry which is preliminary data.</text>
</comment>
<dbReference type="Pfam" id="PF21088">
    <property type="entry name" value="MS_channel_1st"/>
    <property type="match status" value="1"/>
</dbReference>
<evidence type="ECO:0000313" key="12">
    <source>
        <dbReference type="Proteomes" id="UP001596379"/>
    </source>
</evidence>
<evidence type="ECO:0000256" key="5">
    <source>
        <dbReference type="ARBA" id="ARBA00022989"/>
    </source>
</evidence>
<proteinExistence type="inferred from homology"/>
<dbReference type="InterPro" id="IPR049278">
    <property type="entry name" value="MS_channel_C"/>
</dbReference>
<dbReference type="Gene3D" id="2.30.30.60">
    <property type="match status" value="1"/>
</dbReference>
<protein>
    <submittedName>
        <fullName evidence="11">Mechanosensitive ion channel family protein</fullName>
    </submittedName>
</protein>
<evidence type="ECO:0000256" key="4">
    <source>
        <dbReference type="ARBA" id="ARBA00022692"/>
    </source>
</evidence>
<reference evidence="12" key="1">
    <citation type="journal article" date="2019" name="Int. J. Syst. Evol. Microbiol.">
        <title>The Global Catalogue of Microorganisms (GCM) 10K type strain sequencing project: providing services to taxonomists for standard genome sequencing and annotation.</title>
        <authorList>
            <consortium name="The Broad Institute Genomics Platform"/>
            <consortium name="The Broad Institute Genome Sequencing Center for Infectious Disease"/>
            <person name="Wu L."/>
            <person name="Ma J."/>
        </authorList>
    </citation>
    <scope>NUCLEOTIDE SEQUENCE [LARGE SCALE GENOMIC DNA]</scope>
    <source>
        <strain evidence="12">CCUG 36956</strain>
    </source>
</reference>
<keyword evidence="5 7" id="KW-1133">Transmembrane helix</keyword>
<organism evidence="11 12">
    <name type="scientific">Herminiimonas aquatilis</name>
    <dbReference type="NCBI Taxonomy" id="345342"/>
    <lineage>
        <taxon>Bacteria</taxon>
        <taxon>Pseudomonadati</taxon>
        <taxon>Pseudomonadota</taxon>
        <taxon>Betaproteobacteria</taxon>
        <taxon>Burkholderiales</taxon>
        <taxon>Oxalobacteraceae</taxon>
        <taxon>Herminiimonas</taxon>
    </lineage>
</organism>
<dbReference type="Pfam" id="PF21082">
    <property type="entry name" value="MS_channel_3rd"/>
    <property type="match status" value="1"/>
</dbReference>
<keyword evidence="6 7" id="KW-0472">Membrane</keyword>
<dbReference type="SUPFAM" id="SSF82689">
    <property type="entry name" value="Mechanosensitive channel protein MscS (YggB), C-terminal domain"/>
    <property type="match status" value="1"/>
</dbReference>
<dbReference type="Pfam" id="PF00924">
    <property type="entry name" value="MS_channel_2nd"/>
    <property type="match status" value="1"/>
</dbReference>
<feature type="transmembrane region" description="Helical" evidence="7">
    <location>
        <begin position="164"/>
        <end position="184"/>
    </location>
</feature>